<evidence type="ECO:0000256" key="8">
    <source>
        <dbReference type="SAM" id="MobiDB-lite"/>
    </source>
</evidence>
<keyword evidence="1" id="KW-0433">Leucine-rich repeat</keyword>
<feature type="coiled-coil region" evidence="7">
    <location>
        <begin position="688"/>
        <end position="715"/>
    </location>
</feature>
<feature type="coiled-coil region" evidence="7">
    <location>
        <begin position="537"/>
        <end position="588"/>
    </location>
</feature>
<evidence type="ECO:0000256" key="3">
    <source>
        <dbReference type="ARBA" id="ARBA00023054"/>
    </source>
</evidence>
<dbReference type="EMBL" id="JBBPBN010000016">
    <property type="protein sequence ID" value="KAK9021403.1"/>
    <property type="molecule type" value="Genomic_DNA"/>
</dbReference>
<accession>A0ABR2S880</accession>
<proteinExistence type="inferred from homology"/>
<evidence type="ECO:0000256" key="6">
    <source>
        <dbReference type="ARBA" id="ARBA00024208"/>
    </source>
</evidence>
<feature type="region of interest" description="Disordered" evidence="8">
    <location>
        <begin position="965"/>
        <end position="1124"/>
    </location>
</feature>
<protein>
    <submittedName>
        <fullName evidence="9">Uncharacterized protein</fullName>
    </submittedName>
</protein>
<evidence type="ECO:0000256" key="1">
    <source>
        <dbReference type="ARBA" id="ARBA00022614"/>
    </source>
</evidence>
<evidence type="ECO:0000256" key="7">
    <source>
        <dbReference type="SAM" id="Coils"/>
    </source>
</evidence>
<comment type="caution">
    <text evidence="9">The sequence shown here is derived from an EMBL/GenBank/DDBJ whole genome shotgun (WGS) entry which is preliminary data.</text>
</comment>
<feature type="compositionally biased region" description="Basic and acidic residues" evidence="8">
    <location>
        <begin position="1077"/>
        <end position="1108"/>
    </location>
</feature>
<dbReference type="PANTHER" id="PTHR31908:SF9">
    <property type="entry name" value="PROTEIN CROWDED NUCLEI 3"/>
    <property type="match status" value="1"/>
</dbReference>
<feature type="compositionally biased region" description="Basic residues" evidence="8">
    <location>
        <begin position="933"/>
        <end position="942"/>
    </location>
</feature>
<evidence type="ECO:0000313" key="10">
    <source>
        <dbReference type="Proteomes" id="UP001396334"/>
    </source>
</evidence>
<feature type="coiled-coil region" evidence="7">
    <location>
        <begin position="393"/>
        <end position="501"/>
    </location>
</feature>
<dbReference type="Pfam" id="PF00560">
    <property type="entry name" value="LRR_1"/>
    <property type="match status" value="2"/>
</dbReference>
<comment type="subcellular location">
    <subcellularLocation>
        <location evidence="5">Nucleus lamina</location>
    </subcellularLocation>
</comment>
<name>A0ABR2S880_9ROSI</name>
<keyword evidence="3 7" id="KW-0175">Coiled coil</keyword>
<dbReference type="Pfam" id="PF13855">
    <property type="entry name" value="LRR_8"/>
    <property type="match status" value="1"/>
</dbReference>
<keyword evidence="2" id="KW-0677">Repeat</keyword>
<evidence type="ECO:0000256" key="4">
    <source>
        <dbReference type="ARBA" id="ARBA00023242"/>
    </source>
</evidence>
<gene>
    <name evidence="9" type="ORF">V6N11_011392</name>
</gene>
<evidence type="ECO:0000256" key="2">
    <source>
        <dbReference type="ARBA" id="ARBA00022737"/>
    </source>
</evidence>
<dbReference type="Gene3D" id="3.80.10.10">
    <property type="entry name" value="Ribonuclease Inhibitor"/>
    <property type="match status" value="1"/>
</dbReference>
<reference evidence="9 10" key="1">
    <citation type="journal article" date="2024" name="G3 (Bethesda)">
        <title>Genome assembly of Hibiscus sabdariffa L. provides insights into metabolisms of medicinal natural products.</title>
        <authorList>
            <person name="Kim T."/>
        </authorList>
    </citation>
    <scope>NUCLEOTIDE SEQUENCE [LARGE SCALE GENOMIC DNA]</scope>
    <source>
        <strain evidence="9">TK-2024</strain>
        <tissue evidence="9">Old leaves</tissue>
    </source>
</reference>
<dbReference type="InterPro" id="IPR032675">
    <property type="entry name" value="LRR_dom_sf"/>
</dbReference>
<organism evidence="9 10">
    <name type="scientific">Hibiscus sabdariffa</name>
    <name type="common">roselle</name>
    <dbReference type="NCBI Taxonomy" id="183260"/>
    <lineage>
        <taxon>Eukaryota</taxon>
        <taxon>Viridiplantae</taxon>
        <taxon>Streptophyta</taxon>
        <taxon>Embryophyta</taxon>
        <taxon>Tracheophyta</taxon>
        <taxon>Spermatophyta</taxon>
        <taxon>Magnoliopsida</taxon>
        <taxon>eudicotyledons</taxon>
        <taxon>Gunneridae</taxon>
        <taxon>Pentapetalae</taxon>
        <taxon>rosids</taxon>
        <taxon>malvids</taxon>
        <taxon>Malvales</taxon>
        <taxon>Malvaceae</taxon>
        <taxon>Malvoideae</taxon>
        <taxon>Hibiscus</taxon>
    </lineage>
</organism>
<dbReference type="PANTHER" id="PTHR31908">
    <property type="entry name" value="PROTEIN CROWDED NUCLEI 4"/>
    <property type="match status" value="1"/>
</dbReference>
<feature type="coiled-coil region" evidence="7">
    <location>
        <begin position="84"/>
        <end position="144"/>
    </location>
</feature>
<keyword evidence="10" id="KW-1185">Reference proteome</keyword>
<feature type="coiled-coil region" evidence="7">
    <location>
        <begin position="223"/>
        <end position="369"/>
    </location>
</feature>
<evidence type="ECO:0000256" key="5">
    <source>
        <dbReference type="ARBA" id="ARBA00024186"/>
    </source>
</evidence>
<keyword evidence="4" id="KW-0539">Nucleus</keyword>
<dbReference type="SMART" id="SM00369">
    <property type="entry name" value="LRR_TYP"/>
    <property type="match status" value="5"/>
</dbReference>
<sequence length="1726" mass="195488">MLTPRRKAWPALTLTPPTEPLAAGVPNTSGGDSRGKGKAVAFFHDTNKLPPPPVASLSVKPPLNVGVEDDDMEDWRRFKEAGLLDEAALERRDHEALVERLSNLEGENNMGLLLIEKKEWTSKCEELKQELAEVEEIFRREQAANVTALSEVEKREENLAKALAAEKLCVVDLEKALRDIQEEHVQVKISSNTKLANANALISGIEGKSLEVEKKLCDADSRLAEANRKSSELEMKLQEIEARESVLQRERLSLVAEREAHQATFYKQREELNEWEKRLKKGEERSTELRRMLNQREEKANESESLFKQKEKSLEELQNSIDLSTLKLKEMEDDIAKRFADLVSKEKEADSMRSTLEAKEKDLVALEEMLTARERVEIQTLIDEQRVILDAKMQEFELELEEKRKSVDEELESKIHEVKQQEAEVNHKEEKLRKQEQALDKKLERLKEKEKDLEARLKTVKDKEKSVKTEEKRLELEKQQLLTARENLQALKDEIDKIGSETSQQELRTREESEKLKITEHERAEHIRLQSELKQQIMNCRRQEELLLKEHEDLKQQMENFEKEWDVLDEKRAEIIMLQKQIDKEKEKFEKFQHSEQERLKQEESSMQDYISREMESVRLQKESFEATMKHEKSILLEEAQNGRIKIFQDFEMQKMNLETDMQNRFDQMQKDLQERIDTFEEVKERELASMRFSKEDAEREVEELKSARHAVEREKYEVAFNRDKLKQQQLEMQKDIDELGILSSRLKDQRHLFIRERHSFLEFVEKYKSCKNCGEVTRDFVLSNFQVPDLQDKEIPPLPRLADEILSCHQGYIGGSGITNIKRSTEADATERMSWLRKCTTKIFSNSPTKRNECKDAGPSMLTNTEAGAGIQEDAGEPYLGIPGDSIRNQLLQSNTARDVGDGSVPSADHSFSESKVQENPEDSLQSEQKSDRRKPRRKPKSGLSRTRSVKAVVEDANLFLGKSSVGQKPSKRVQPHETSHVSEESAGVSSPTAKGVGARSTARKRQLPQNSKAGDSELDAADSEGHSESVTAGGRRKRQQTVAAGLQTPVENRYNLRRPKTTVTARAAKASSDVSKTRKEPDDIEDRRNRKEPDDSEDRRNRKEPDDDRLEGEVDTGNRRSNLAQVTTLKNVDILESKAVKIKTSMDVDDNTAAKSVEKVDLIEELDVIAENEDESWGKINEDDEEYDDDDEIEEHPGMFPVWIPQRKVMWKCCWKSYWIAMQEYGCLPDWLGLVGCMCAFKSGNHFILAVCILCLGVWCCGQADNTEAAAAAAAAAPMEKAEQAALYSAIQGFVGNWWNGSDLYPDPCGWTPIQGVSYDIIGGLWYITTLSIGPVHDNSLACASNVEFRPQLFQLKHLKSLSFFSCFISPSRHPFTIPGDNWEELAGNLMSLEFRSNPGLIGQIPTSFGYLKKLQSLVLLENGLTGEIPTSIGNLTNLNRLVLAGNRFTGKIPDSFGMLKELLILDLSRNSLSGHLPLGLGGLTSLLKLDLSNNQLKGKLFAHIACLKNLTLLDLRHNRFSGGLSQHVLDMLSLEELMLSCNPLGGDIISLDWQNLQKLVVLDLTNTSLTGEIPESLSGLNRLRHLGLGNNNLTGNLPPKLASLPDLNALYLNGNNLTGVLPFSQVFYGKMGKRFGAWNNPNLCDPVESMTATNAPYGVKPCQRGVSLPEPNSTAKLGGDGNLNNNNSHFIASSGFPSYNTRRLGQLILVDTLITVLLLQLFI</sequence>
<dbReference type="InterPro" id="IPR001611">
    <property type="entry name" value="Leu-rich_rpt"/>
</dbReference>
<dbReference type="InterPro" id="IPR040418">
    <property type="entry name" value="CRWN"/>
</dbReference>
<dbReference type="SUPFAM" id="SSF52058">
    <property type="entry name" value="L domain-like"/>
    <property type="match status" value="1"/>
</dbReference>
<dbReference type="InterPro" id="IPR003591">
    <property type="entry name" value="Leu-rich_rpt_typical-subtyp"/>
</dbReference>
<evidence type="ECO:0000313" key="9">
    <source>
        <dbReference type="EMBL" id="KAK9021403.1"/>
    </source>
</evidence>
<feature type="compositionally biased region" description="Low complexity" evidence="8">
    <location>
        <begin position="10"/>
        <end position="23"/>
    </location>
</feature>
<feature type="compositionally biased region" description="Basic and acidic residues" evidence="8">
    <location>
        <begin position="976"/>
        <end position="985"/>
    </location>
</feature>
<feature type="region of interest" description="Disordered" evidence="8">
    <location>
        <begin position="1"/>
        <end position="63"/>
    </location>
</feature>
<feature type="region of interest" description="Disordered" evidence="8">
    <location>
        <begin position="898"/>
        <end position="951"/>
    </location>
</feature>
<comment type="similarity">
    <text evidence="6">Belongs to the CRWN family.</text>
</comment>
<dbReference type="Proteomes" id="UP001396334">
    <property type="component" value="Unassembled WGS sequence"/>
</dbReference>